<reference evidence="2" key="1">
    <citation type="journal article" date="2019" name="Int. J. Syst. Evol. Microbiol.">
        <title>The Global Catalogue of Microorganisms (GCM) 10K type strain sequencing project: providing services to taxonomists for standard genome sequencing and annotation.</title>
        <authorList>
            <consortium name="The Broad Institute Genomics Platform"/>
            <consortium name="The Broad Institute Genome Sequencing Center for Infectious Disease"/>
            <person name="Wu L."/>
            <person name="Ma J."/>
        </authorList>
    </citation>
    <scope>NUCLEOTIDE SEQUENCE [LARGE SCALE GENOMIC DNA]</scope>
    <source>
        <strain evidence="2">CECT 7131</strain>
    </source>
</reference>
<evidence type="ECO:0000313" key="1">
    <source>
        <dbReference type="EMBL" id="MDN3564144.1"/>
    </source>
</evidence>
<protein>
    <submittedName>
        <fullName evidence="1">Uncharacterized protein</fullName>
    </submittedName>
</protein>
<organism evidence="1 2">
    <name type="scientific">Paeniroseomonas aquatica</name>
    <dbReference type="NCBI Taxonomy" id="373043"/>
    <lineage>
        <taxon>Bacteria</taxon>
        <taxon>Pseudomonadati</taxon>
        <taxon>Pseudomonadota</taxon>
        <taxon>Alphaproteobacteria</taxon>
        <taxon>Acetobacterales</taxon>
        <taxon>Acetobacteraceae</taxon>
        <taxon>Paeniroseomonas</taxon>
    </lineage>
</organism>
<accession>A0ABT8A316</accession>
<dbReference type="Proteomes" id="UP001529369">
    <property type="component" value="Unassembled WGS sequence"/>
</dbReference>
<dbReference type="EMBL" id="JAUFPN010000060">
    <property type="protein sequence ID" value="MDN3564144.1"/>
    <property type="molecule type" value="Genomic_DNA"/>
</dbReference>
<gene>
    <name evidence="1" type="ORF">QWZ14_07115</name>
</gene>
<name>A0ABT8A316_9PROT</name>
<keyword evidence="2" id="KW-1185">Reference proteome</keyword>
<proteinExistence type="predicted"/>
<evidence type="ECO:0000313" key="2">
    <source>
        <dbReference type="Proteomes" id="UP001529369"/>
    </source>
</evidence>
<dbReference type="RefSeq" id="WP_290315931.1">
    <property type="nucleotide sequence ID" value="NZ_JAUFPN010000060.1"/>
</dbReference>
<sequence>MKTQILTAIGEQALQPRAALHASLAANDRLKYIFSLLQVAADHAAHPETLPASLKDERVACGIDQRKFDTITAGVWLIGDACQVPGAERLMARIASDLGVMAAPLLTTPLPDLAGRLASVLHTLPTAADDLLRPNAIAATPRPATAMQTARTSW</sequence>
<comment type="caution">
    <text evidence="1">The sequence shown here is derived from an EMBL/GenBank/DDBJ whole genome shotgun (WGS) entry which is preliminary data.</text>
</comment>